<organism evidence="17 18">
    <name type="scientific">Cavia porcellus</name>
    <name type="common">Guinea pig</name>
    <dbReference type="NCBI Taxonomy" id="10141"/>
    <lineage>
        <taxon>Eukaryota</taxon>
        <taxon>Metazoa</taxon>
        <taxon>Chordata</taxon>
        <taxon>Craniata</taxon>
        <taxon>Vertebrata</taxon>
        <taxon>Euteleostomi</taxon>
        <taxon>Mammalia</taxon>
        <taxon>Eutheria</taxon>
        <taxon>Euarchontoglires</taxon>
        <taxon>Glires</taxon>
        <taxon>Rodentia</taxon>
        <taxon>Hystricomorpha</taxon>
        <taxon>Caviidae</taxon>
        <taxon>Cavia</taxon>
    </lineage>
</organism>
<dbReference type="OMA" id="KLWKIQV"/>
<keyword evidence="11" id="KW-0325">Glycoprotein</keyword>
<reference evidence="17" key="3">
    <citation type="submission" date="2025-09" db="UniProtKB">
        <authorList>
            <consortium name="Ensembl"/>
        </authorList>
    </citation>
    <scope>IDENTIFICATION</scope>
    <source>
        <strain evidence="17">2N</strain>
    </source>
</reference>
<evidence type="ECO:0000256" key="4">
    <source>
        <dbReference type="ARBA" id="ARBA00022692"/>
    </source>
</evidence>
<dbReference type="PROSITE" id="PS00232">
    <property type="entry name" value="CADHERIN_1"/>
    <property type="match status" value="3"/>
</dbReference>
<keyword evidence="7 12" id="KW-0106">Calcium</keyword>
<dbReference type="FunFam" id="2.60.40.60:FF:000002">
    <property type="entry name" value="Protocadherin alpha 2"/>
    <property type="match status" value="1"/>
</dbReference>
<dbReference type="InterPro" id="IPR020894">
    <property type="entry name" value="Cadherin_CS"/>
</dbReference>
<reference evidence="18" key="1">
    <citation type="journal article" date="2011" name="Nature">
        <title>A high-resolution map of human evolutionary constraint using 29 mammals.</title>
        <authorList>
            <person name="Lindblad-Toh K."/>
            <person name="Garber M."/>
            <person name="Zuk O."/>
            <person name="Lin M.F."/>
            <person name="Parker B.J."/>
            <person name="Washietl S."/>
            <person name="Kheradpour P."/>
            <person name="Ernst J."/>
            <person name="Jordan G."/>
            <person name="Mauceli E."/>
            <person name="Ward L.D."/>
            <person name="Lowe C.B."/>
            <person name="Holloway A.K."/>
            <person name="Clamp M."/>
            <person name="Gnerre S."/>
            <person name="Alfoldi J."/>
            <person name="Beal K."/>
            <person name="Chang J."/>
            <person name="Clawson H."/>
            <person name="Cuff J."/>
            <person name="Di Palma F."/>
            <person name="Fitzgerald S."/>
            <person name="Flicek P."/>
            <person name="Guttman M."/>
            <person name="Hubisz M.J."/>
            <person name="Jaffe D.B."/>
            <person name="Jungreis I."/>
            <person name="Kent W.J."/>
            <person name="Kostka D."/>
            <person name="Lara M."/>
            <person name="Martins A.L."/>
            <person name="Massingham T."/>
            <person name="Moltke I."/>
            <person name="Raney B.J."/>
            <person name="Rasmussen M.D."/>
            <person name="Robinson J."/>
            <person name="Stark A."/>
            <person name="Vilella A.J."/>
            <person name="Wen J."/>
            <person name="Xie X."/>
            <person name="Zody M.C."/>
            <person name="Baldwin J."/>
            <person name="Bloom T."/>
            <person name="Chin C.W."/>
            <person name="Heiman D."/>
            <person name="Nicol R."/>
            <person name="Nusbaum C."/>
            <person name="Young S."/>
            <person name="Wilkinson J."/>
            <person name="Worley K.C."/>
            <person name="Kovar C.L."/>
            <person name="Muzny D.M."/>
            <person name="Gibbs R.A."/>
            <person name="Cree A."/>
            <person name="Dihn H.H."/>
            <person name="Fowler G."/>
            <person name="Jhangiani S."/>
            <person name="Joshi V."/>
            <person name="Lee S."/>
            <person name="Lewis L.R."/>
            <person name="Nazareth L.V."/>
            <person name="Okwuonu G."/>
            <person name="Santibanez J."/>
            <person name="Warren W.C."/>
            <person name="Mardis E.R."/>
            <person name="Weinstock G.M."/>
            <person name="Wilson R.K."/>
            <person name="Delehaunty K."/>
            <person name="Dooling D."/>
            <person name="Fronik C."/>
            <person name="Fulton L."/>
            <person name="Fulton B."/>
            <person name="Graves T."/>
            <person name="Minx P."/>
            <person name="Sodergren E."/>
            <person name="Birney E."/>
            <person name="Margulies E.H."/>
            <person name="Herrero J."/>
            <person name="Green E.D."/>
            <person name="Haussler D."/>
            <person name="Siepel A."/>
            <person name="Goldman N."/>
            <person name="Pollard K.S."/>
            <person name="Pedersen J.S."/>
            <person name="Lander E.S."/>
            <person name="Kellis M."/>
        </authorList>
    </citation>
    <scope>NUCLEOTIDE SEQUENCE [LARGE SCALE GENOMIC DNA]</scope>
    <source>
        <strain evidence="18">2N</strain>
    </source>
</reference>
<dbReference type="FunFam" id="2.60.40.60:FF:000007">
    <property type="entry name" value="Protocadherin alpha 2"/>
    <property type="match status" value="1"/>
</dbReference>
<dbReference type="InterPro" id="IPR002126">
    <property type="entry name" value="Cadherin-like_dom"/>
</dbReference>
<dbReference type="Proteomes" id="UP000005447">
    <property type="component" value="Unassembled WGS sequence"/>
</dbReference>
<proteinExistence type="predicted"/>
<dbReference type="FunFam" id="2.60.40.60:FF:000001">
    <property type="entry name" value="Protocadherin alpha 2"/>
    <property type="match status" value="1"/>
</dbReference>
<keyword evidence="18" id="KW-1185">Reference proteome</keyword>
<evidence type="ECO:0000256" key="1">
    <source>
        <dbReference type="ARBA" id="ARBA00003436"/>
    </source>
</evidence>
<name>A0A286XZZ3_CAVPO</name>
<dbReference type="FunFam" id="2.60.40.60:FF:000129">
    <property type="entry name" value="protocadherin alpha-C2 isoform X1"/>
    <property type="match status" value="1"/>
</dbReference>
<feature type="domain" description="Cadherin" evidence="16">
    <location>
        <begin position="244"/>
        <end position="351"/>
    </location>
</feature>
<dbReference type="Gene3D" id="2.60.40.60">
    <property type="entry name" value="Cadherins"/>
    <property type="match status" value="6"/>
</dbReference>
<dbReference type="PRINTS" id="PR00205">
    <property type="entry name" value="CADHERIN"/>
</dbReference>
<dbReference type="GO" id="GO:0005886">
    <property type="term" value="C:plasma membrane"/>
    <property type="evidence" value="ECO:0007669"/>
    <property type="project" value="UniProtKB-SubCell"/>
</dbReference>
<dbReference type="AlphaFoldDB" id="A0A286XZZ3"/>
<dbReference type="GO" id="GO:0005509">
    <property type="term" value="F:calcium ion binding"/>
    <property type="evidence" value="ECO:0007669"/>
    <property type="project" value="UniProtKB-UniRule"/>
</dbReference>
<sequence>MLAVRSGGQTARRHLLPSLLLLAAWQAGSGQLHYSVPEEAKHGTFVGRIAQDLGLELTELVSRLFRVASKERGELLEVNLQNGILFVNSRIDREELCGRSAECSIHLEVIVDRPLQVFHVEVEVKDINDNPPVFPATQKNLFISETRALDSRFSLEGASDADVGTNAILTYRLSPSEYFSLEVPTNEEQVKPLGLVLKKTLDREVYSELLLVLKATDGGKPELTGTVELLITVLDANDNAPVFDRAVYPAKLLENARNGTLVIRLNASDLDEGSNGHILYSFANDVSPKTEAMFSIDSASGEIKVNGKIDFEEMKLWKIQVEAVDKGNPPMFGHCMVLIEVLDVNDNAPKLLVTSLSLPVREDSPVGTVIALISVSDRDSGVNGQVTCFLMPDVPFRLVSTFKNYYSLVLNSSLDHERTSYYEVVVTARDGGSPPLWASATVTVEVADVNDNAPLFAQPEYTVFVKENNPPGAHIFTVCARDADAQENALVSYSLVERRVGERALSSYVSVHAESGKVFALQPLDHEELELLQFQVSARDSGVPALGSNVTLQVFVLDENDNAPVLLSPWTPGAGGAVRELMSRSVGAGHVVAKVRAVDADSGYNAWLSYELQVSPGSERSPFRVGLYTGEISTTRALDDTDEPRQRLLVLVKDHGEPALTATATVLVSLVESGQSPKAASRASVAAAVPEVTLVDVNVYLIVAICAVSSLLVLMLLLYPALRCLAAPREGTCAPGKPTLVCSSAVGSWSYSQQRRQKTGSGEGPPKTDLMAFSPGVPPGSDSGDGQVQQEIFENVRCGVNKSSYGCFFNFLT</sequence>
<evidence type="ECO:0000313" key="17">
    <source>
        <dbReference type="Ensembl" id="ENSCPOP00000031027.1"/>
    </source>
</evidence>
<evidence type="ECO:0000256" key="10">
    <source>
        <dbReference type="ARBA" id="ARBA00023136"/>
    </source>
</evidence>
<accession>A0A286XZZ3</accession>
<keyword evidence="8" id="KW-0130">Cell adhesion</keyword>
<evidence type="ECO:0000256" key="3">
    <source>
        <dbReference type="ARBA" id="ARBA00022475"/>
    </source>
</evidence>
<dbReference type="FunFam" id="2.60.40.60:FF:000076">
    <property type="entry name" value="Protocadherin alpha 2"/>
    <property type="match status" value="1"/>
</dbReference>
<evidence type="ECO:0000256" key="5">
    <source>
        <dbReference type="ARBA" id="ARBA00022729"/>
    </source>
</evidence>
<dbReference type="Bgee" id="ENSCPOG00000040697">
    <property type="expression patterns" value="Expressed in cerebellum and 3 other cell types or tissues"/>
</dbReference>
<evidence type="ECO:0000256" key="8">
    <source>
        <dbReference type="ARBA" id="ARBA00022889"/>
    </source>
</evidence>
<comment type="subcellular location">
    <subcellularLocation>
        <location evidence="2">Cell membrane</location>
        <topology evidence="2">Single-pass type I membrane protein</topology>
    </subcellularLocation>
</comment>
<dbReference type="Ensembl" id="ENSCPOT00000037832.1">
    <property type="protein sequence ID" value="ENSCPOP00000031027.1"/>
    <property type="gene ID" value="ENSCPOG00000040697.1"/>
</dbReference>
<dbReference type="InParanoid" id="A0A286XZZ3"/>
<evidence type="ECO:0000256" key="6">
    <source>
        <dbReference type="ARBA" id="ARBA00022737"/>
    </source>
</evidence>
<evidence type="ECO:0000256" key="9">
    <source>
        <dbReference type="ARBA" id="ARBA00022989"/>
    </source>
</evidence>
<dbReference type="InterPro" id="IPR015919">
    <property type="entry name" value="Cadherin-like_sf"/>
</dbReference>
<dbReference type="SUPFAM" id="SSF49313">
    <property type="entry name" value="Cadherin-like"/>
    <property type="match status" value="6"/>
</dbReference>
<dbReference type="CDD" id="cd11304">
    <property type="entry name" value="Cadherin_repeat"/>
    <property type="match status" value="6"/>
</dbReference>
<feature type="domain" description="Cadherin" evidence="16">
    <location>
        <begin position="457"/>
        <end position="566"/>
    </location>
</feature>
<dbReference type="PANTHER" id="PTHR24028">
    <property type="entry name" value="CADHERIN-87A"/>
    <property type="match status" value="1"/>
</dbReference>
<feature type="domain" description="Cadherin" evidence="16">
    <location>
        <begin position="35"/>
        <end position="134"/>
    </location>
</feature>
<dbReference type="GeneTree" id="ENSGT00940000163312"/>
<keyword evidence="4 14" id="KW-0812">Transmembrane</keyword>
<keyword evidence="5 15" id="KW-0732">Signal</keyword>
<evidence type="ECO:0000256" key="12">
    <source>
        <dbReference type="PROSITE-ProRule" id="PRU00043"/>
    </source>
</evidence>
<feature type="chain" id="PRO_5013239249" description="Cadherin domain-containing protein" evidence="15">
    <location>
        <begin position="31"/>
        <end position="813"/>
    </location>
</feature>
<keyword evidence="9 14" id="KW-1133">Transmembrane helix</keyword>
<feature type="region of interest" description="Disordered" evidence="13">
    <location>
        <begin position="753"/>
        <end position="785"/>
    </location>
</feature>
<dbReference type="GO" id="GO:0007156">
    <property type="term" value="P:homophilic cell adhesion via plasma membrane adhesion molecules"/>
    <property type="evidence" value="ECO:0007669"/>
    <property type="project" value="InterPro"/>
</dbReference>
<keyword evidence="6" id="KW-0677">Repeat</keyword>
<dbReference type="FunFam" id="2.60.40.60:FF:000006">
    <property type="entry name" value="Protocadherin alpha 2"/>
    <property type="match status" value="1"/>
</dbReference>
<feature type="transmembrane region" description="Helical" evidence="14">
    <location>
        <begin position="699"/>
        <end position="719"/>
    </location>
</feature>
<dbReference type="VEuPathDB" id="HostDB:ENSCPOG00000040697"/>
<evidence type="ECO:0000256" key="2">
    <source>
        <dbReference type="ARBA" id="ARBA00004251"/>
    </source>
</evidence>
<dbReference type="FunCoup" id="A0A286XZZ3">
    <property type="interactions" value="1843"/>
</dbReference>
<keyword evidence="3" id="KW-1003">Cell membrane</keyword>
<evidence type="ECO:0000259" key="16">
    <source>
        <dbReference type="PROSITE" id="PS50268"/>
    </source>
</evidence>
<feature type="domain" description="Cadherin" evidence="16">
    <location>
        <begin position="352"/>
        <end position="456"/>
    </location>
</feature>
<comment type="function">
    <text evidence="1">Potential calcium-dependent cell-adhesion protein. May be involved in the establishment and maintenance of specific neuronal connections in the brain.</text>
</comment>
<reference evidence="17" key="2">
    <citation type="submission" date="2025-08" db="UniProtKB">
        <authorList>
            <consortium name="Ensembl"/>
        </authorList>
    </citation>
    <scope>IDENTIFICATION</scope>
    <source>
        <strain evidence="17">2N</strain>
    </source>
</reference>
<dbReference type="InterPro" id="IPR013164">
    <property type="entry name" value="Cadherin_N"/>
</dbReference>
<dbReference type="Pfam" id="PF08266">
    <property type="entry name" value="Cadherin_2"/>
    <property type="match status" value="1"/>
</dbReference>
<dbReference type="PROSITE" id="PS50268">
    <property type="entry name" value="CADHERIN_2"/>
    <property type="match status" value="6"/>
</dbReference>
<evidence type="ECO:0000256" key="15">
    <source>
        <dbReference type="SAM" id="SignalP"/>
    </source>
</evidence>
<dbReference type="Pfam" id="PF00028">
    <property type="entry name" value="Cadherin"/>
    <property type="match status" value="5"/>
</dbReference>
<feature type="domain" description="Cadherin" evidence="16">
    <location>
        <begin position="589"/>
        <end position="692"/>
    </location>
</feature>
<evidence type="ECO:0000256" key="7">
    <source>
        <dbReference type="ARBA" id="ARBA00022837"/>
    </source>
</evidence>
<evidence type="ECO:0000256" key="14">
    <source>
        <dbReference type="SAM" id="Phobius"/>
    </source>
</evidence>
<dbReference type="PANTHER" id="PTHR24028:SF303">
    <property type="entry name" value="PROTOCADHERIN ALPHA-10"/>
    <property type="match status" value="1"/>
</dbReference>
<protein>
    <recommendedName>
        <fullName evidence="16">Cadherin domain-containing protein</fullName>
    </recommendedName>
</protein>
<evidence type="ECO:0000313" key="18">
    <source>
        <dbReference type="Proteomes" id="UP000005447"/>
    </source>
</evidence>
<feature type="signal peptide" evidence="15">
    <location>
        <begin position="1"/>
        <end position="30"/>
    </location>
</feature>
<dbReference type="STRING" id="10141.ENSCPOP00000031027"/>
<feature type="domain" description="Cadherin" evidence="16">
    <location>
        <begin position="135"/>
        <end position="243"/>
    </location>
</feature>
<evidence type="ECO:0000256" key="13">
    <source>
        <dbReference type="SAM" id="MobiDB-lite"/>
    </source>
</evidence>
<keyword evidence="10 14" id="KW-0472">Membrane</keyword>
<evidence type="ECO:0000256" key="11">
    <source>
        <dbReference type="ARBA" id="ARBA00023180"/>
    </source>
</evidence>
<dbReference type="InterPro" id="IPR050174">
    <property type="entry name" value="Protocadherin/Cadherin-CA"/>
</dbReference>
<dbReference type="SMART" id="SM00112">
    <property type="entry name" value="CA"/>
    <property type="match status" value="6"/>
</dbReference>
<dbReference type="EMBL" id="AAKN02009909">
    <property type="status" value="NOT_ANNOTATED_CDS"/>
    <property type="molecule type" value="Genomic_DNA"/>
</dbReference>